<feature type="compositionally biased region" description="Low complexity" evidence="1">
    <location>
        <begin position="53"/>
        <end position="63"/>
    </location>
</feature>
<protein>
    <submittedName>
        <fullName evidence="2">Jg14075 protein</fullName>
    </submittedName>
</protein>
<dbReference type="EMBL" id="CAKXAJ010026511">
    <property type="protein sequence ID" value="CAH2269370.1"/>
    <property type="molecule type" value="Genomic_DNA"/>
</dbReference>
<sequence length="130" mass="14455">MLGLYLCDQIRYVEEQEWQCVGHIARREYPAPQPARTCRAHAQRQPTGVGSIAQGASPRRAGPPRARAAAMKARALLTALTACLAASIGRAEKSKFCTYPITYFEPRETYPKSGIPTIQPLSYPSWSWEC</sequence>
<accession>A0A8S4SRM1</accession>
<proteinExistence type="predicted"/>
<evidence type="ECO:0000313" key="2">
    <source>
        <dbReference type="EMBL" id="CAH2269370.1"/>
    </source>
</evidence>
<evidence type="ECO:0000313" key="3">
    <source>
        <dbReference type="Proteomes" id="UP000838756"/>
    </source>
</evidence>
<reference evidence="2" key="1">
    <citation type="submission" date="2022-03" db="EMBL/GenBank/DDBJ databases">
        <authorList>
            <person name="Lindestad O."/>
        </authorList>
    </citation>
    <scope>NUCLEOTIDE SEQUENCE</scope>
</reference>
<evidence type="ECO:0000256" key="1">
    <source>
        <dbReference type="SAM" id="MobiDB-lite"/>
    </source>
</evidence>
<dbReference type="AlphaFoldDB" id="A0A8S4SRM1"/>
<keyword evidence="3" id="KW-1185">Reference proteome</keyword>
<feature type="region of interest" description="Disordered" evidence="1">
    <location>
        <begin position="38"/>
        <end position="63"/>
    </location>
</feature>
<gene>
    <name evidence="2" type="primary">jg14075</name>
    <name evidence="2" type="ORF">PAEG_LOCUS27589</name>
</gene>
<name>A0A8S4SRM1_9NEOP</name>
<organism evidence="2 3">
    <name type="scientific">Pararge aegeria aegeria</name>
    <dbReference type="NCBI Taxonomy" id="348720"/>
    <lineage>
        <taxon>Eukaryota</taxon>
        <taxon>Metazoa</taxon>
        <taxon>Ecdysozoa</taxon>
        <taxon>Arthropoda</taxon>
        <taxon>Hexapoda</taxon>
        <taxon>Insecta</taxon>
        <taxon>Pterygota</taxon>
        <taxon>Neoptera</taxon>
        <taxon>Endopterygota</taxon>
        <taxon>Lepidoptera</taxon>
        <taxon>Glossata</taxon>
        <taxon>Ditrysia</taxon>
        <taxon>Papilionoidea</taxon>
        <taxon>Nymphalidae</taxon>
        <taxon>Satyrinae</taxon>
        <taxon>Satyrini</taxon>
        <taxon>Parargina</taxon>
        <taxon>Pararge</taxon>
    </lineage>
</organism>
<comment type="caution">
    <text evidence="2">The sequence shown here is derived from an EMBL/GenBank/DDBJ whole genome shotgun (WGS) entry which is preliminary data.</text>
</comment>
<dbReference type="Proteomes" id="UP000838756">
    <property type="component" value="Unassembled WGS sequence"/>
</dbReference>